<accession>A0ABP8TN30</accession>
<dbReference type="Proteomes" id="UP001500212">
    <property type="component" value="Unassembled WGS sequence"/>
</dbReference>
<evidence type="ECO:0000313" key="1">
    <source>
        <dbReference type="EMBL" id="GAA4609437.1"/>
    </source>
</evidence>
<protein>
    <submittedName>
        <fullName evidence="1">Uncharacterized protein</fullName>
    </submittedName>
</protein>
<reference evidence="2" key="1">
    <citation type="journal article" date="2019" name="Int. J. Syst. Evol. Microbiol.">
        <title>The Global Catalogue of Microorganisms (GCM) 10K type strain sequencing project: providing services to taxonomists for standard genome sequencing and annotation.</title>
        <authorList>
            <consortium name="The Broad Institute Genomics Platform"/>
            <consortium name="The Broad Institute Genome Sequencing Center for Infectious Disease"/>
            <person name="Wu L."/>
            <person name="Ma J."/>
        </authorList>
    </citation>
    <scope>NUCLEOTIDE SEQUENCE [LARGE SCALE GENOMIC DNA]</scope>
    <source>
        <strain evidence="2">JCM 17938</strain>
    </source>
</reference>
<proteinExistence type="predicted"/>
<evidence type="ECO:0000313" key="2">
    <source>
        <dbReference type="Proteomes" id="UP001500212"/>
    </source>
</evidence>
<name>A0ABP8TN30_9ACTN</name>
<gene>
    <name evidence="1" type="ORF">GCM10023195_38050</name>
</gene>
<keyword evidence="2" id="KW-1185">Reference proteome</keyword>
<dbReference type="EMBL" id="BAABHJ010000008">
    <property type="protein sequence ID" value="GAA4609437.1"/>
    <property type="molecule type" value="Genomic_DNA"/>
</dbReference>
<organism evidence="1 2">
    <name type="scientific">Actinoallomurus liliacearum</name>
    <dbReference type="NCBI Taxonomy" id="1080073"/>
    <lineage>
        <taxon>Bacteria</taxon>
        <taxon>Bacillati</taxon>
        <taxon>Actinomycetota</taxon>
        <taxon>Actinomycetes</taxon>
        <taxon>Streptosporangiales</taxon>
        <taxon>Thermomonosporaceae</taxon>
        <taxon>Actinoallomurus</taxon>
    </lineage>
</organism>
<sequence>MALVVYEAFVSSDVIRTATKMYYSGDCEKPRVNMILPNGVLQP</sequence>
<comment type="caution">
    <text evidence="1">The sequence shown here is derived from an EMBL/GenBank/DDBJ whole genome shotgun (WGS) entry which is preliminary data.</text>
</comment>